<keyword evidence="2" id="KW-1185">Reference proteome</keyword>
<gene>
    <name evidence="1" type="ORF">PSM7751_02159</name>
</gene>
<organism evidence="1 2">
    <name type="scientific">Pseudooceanicola marinus</name>
    <dbReference type="NCBI Taxonomy" id="396013"/>
    <lineage>
        <taxon>Bacteria</taxon>
        <taxon>Pseudomonadati</taxon>
        <taxon>Pseudomonadota</taxon>
        <taxon>Alphaproteobacteria</taxon>
        <taxon>Rhodobacterales</taxon>
        <taxon>Paracoccaceae</taxon>
        <taxon>Pseudooceanicola</taxon>
    </lineage>
</organism>
<evidence type="ECO:0008006" key="3">
    <source>
        <dbReference type="Google" id="ProtNLM"/>
    </source>
</evidence>
<dbReference type="Proteomes" id="UP000193963">
    <property type="component" value="Unassembled WGS sequence"/>
</dbReference>
<protein>
    <recommendedName>
        <fullName evidence="3">DUF1476 domain-containing protein</fullName>
    </recommendedName>
</protein>
<dbReference type="InterPro" id="IPR009945">
    <property type="entry name" value="ATPase_inh_sub_z"/>
</dbReference>
<dbReference type="AlphaFoldDB" id="A0A1X6ZBL9"/>
<proteinExistence type="predicted"/>
<dbReference type="OrthoDB" id="9810387at2"/>
<name>A0A1X6ZBL9_9RHOB</name>
<evidence type="ECO:0000313" key="1">
    <source>
        <dbReference type="EMBL" id="SLN46433.1"/>
    </source>
</evidence>
<dbReference type="Gene3D" id="1.10.790.20">
    <property type="entry name" value="Domain of unknown function DUF1476"/>
    <property type="match status" value="1"/>
</dbReference>
<evidence type="ECO:0000313" key="2">
    <source>
        <dbReference type="Proteomes" id="UP000193963"/>
    </source>
</evidence>
<dbReference type="InterPro" id="IPR038293">
    <property type="entry name" value="ATPase_inh_sub_z_sf"/>
</dbReference>
<accession>A0A1X6ZBL9</accession>
<dbReference type="RefSeq" id="WP_085888224.1">
    <property type="nucleotide sequence ID" value="NZ_FWFN01000004.1"/>
</dbReference>
<dbReference type="PIRSF" id="PIRSF031780">
    <property type="entry name" value="UCP031780"/>
    <property type="match status" value="1"/>
</dbReference>
<dbReference type="Pfam" id="PF07345">
    <property type="entry name" value="ATPaseInh_sub_z"/>
    <property type="match status" value="1"/>
</dbReference>
<sequence length="103" mass="11074">MSHLKDREAAFESKFAHDSEMLFRAEARCNWALGHWAAGLLGKTGDEEQGYAASLVKADLTEPGHEDVIAKLVADLDGLADEATIRARHAEALATAKAALAEE</sequence>
<dbReference type="EMBL" id="FWFN01000004">
    <property type="protein sequence ID" value="SLN46433.1"/>
    <property type="molecule type" value="Genomic_DNA"/>
</dbReference>
<reference evidence="1 2" key="1">
    <citation type="submission" date="2017-03" db="EMBL/GenBank/DDBJ databases">
        <authorList>
            <person name="Afonso C.L."/>
            <person name="Miller P.J."/>
            <person name="Scott M.A."/>
            <person name="Spackman E."/>
            <person name="Goraichik I."/>
            <person name="Dimitrov K.M."/>
            <person name="Suarez D.L."/>
            <person name="Swayne D.E."/>
        </authorList>
    </citation>
    <scope>NUCLEOTIDE SEQUENCE [LARGE SCALE GENOMIC DNA]</scope>
    <source>
        <strain evidence="1 2">CECT 7751</strain>
    </source>
</reference>